<dbReference type="GlyCosmos" id="W5MH10">
    <property type="glycosylation" value="3 sites, No reported glycans"/>
</dbReference>
<dbReference type="GO" id="GO:0070006">
    <property type="term" value="F:metalloaminopeptidase activity"/>
    <property type="evidence" value="ECO:0000318"/>
    <property type="project" value="GO_Central"/>
</dbReference>
<keyword evidence="5" id="KW-0812">Transmembrane</keyword>
<dbReference type="AlphaFoldDB" id="W5MH10"/>
<dbReference type="GO" id="GO:0043171">
    <property type="term" value="P:peptide catabolic process"/>
    <property type="evidence" value="ECO:0000318"/>
    <property type="project" value="GO_Central"/>
</dbReference>
<dbReference type="InParanoid" id="W5MH10"/>
<dbReference type="SUPFAM" id="SSF63737">
    <property type="entry name" value="Leukotriene A4 hydrolase N-terminal domain"/>
    <property type="match status" value="1"/>
</dbReference>
<dbReference type="FunFam" id="2.60.40.1730:FF:000046">
    <property type="entry name" value="Endoplasmic reticulum aminopeptidase 2"/>
    <property type="match status" value="1"/>
</dbReference>
<dbReference type="PRINTS" id="PR00756">
    <property type="entry name" value="ALADIPTASE"/>
</dbReference>
<comment type="function">
    <text evidence="18">Aminopeptidase that plays a central role in peptide trimming, a step required for the generation of most HLA class I-binding peptides. Peptide trimming is essential to customize longer precursor peptides to fit them to the correct length required for presentation on MHC class I molecules. Preferentially hydrolyzes the basic residues Arg and Lys.</text>
</comment>
<evidence type="ECO:0000313" key="27">
    <source>
        <dbReference type="Ensembl" id="ENSLOCP00000007669.1"/>
    </source>
</evidence>
<evidence type="ECO:0000256" key="23">
    <source>
        <dbReference type="RuleBase" id="RU364040"/>
    </source>
</evidence>
<keyword evidence="3 23" id="KW-0031">Aminopeptidase</keyword>
<reference evidence="28" key="1">
    <citation type="submission" date="2011-12" db="EMBL/GenBank/DDBJ databases">
        <title>The Draft Genome of Lepisosteus oculatus.</title>
        <authorList>
            <consortium name="The Broad Institute Genome Assembly &amp; Analysis Group"/>
            <consortium name="Computational R&amp;D Group"/>
            <consortium name="and Sequencing Platform"/>
            <person name="Di Palma F."/>
            <person name="Alfoldi J."/>
            <person name="Johnson J."/>
            <person name="Berlin A."/>
            <person name="Gnerre S."/>
            <person name="Jaffe D."/>
            <person name="MacCallum I."/>
            <person name="Young S."/>
            <person name="Walker B.J."/>
            <person name="Lander E.S."/>
            <person name="Lindblad-Toh K."/>
        </authorList>
    </citation>
    <scope>NUCLEOTIDE SEQUENCE [LARGE SCALE GENOMIC DNA]</scope>
</reference>
<dbReference type="GO" id="GO:0005788">
    <property type="term" value="C:endoplasmic reticulum lumen"/>
    <property type="evidence" value="ECO:0000318"/>
    <property type="project" value="GO_Central"/>
</dbReference>
<dbReference type="InterPro" id="IPR050344">
    <property type="entry name" value="Peptidase_M1_aminopeptidases"/>
</dbReference>
<evidence type="ECO:0000256" key="8">
    <source>
        <dbReference type="ARBA" id="ARBA00022824"/>
    </source>
</evidence>
<evidence type="ECO:0000259" key="24">
    <source>
        <dbReference type="Pfam" id="PF01433"/>
    </source>
</evidence>
<dbReference type="InterPro" id="IPR042097">
    <property type="entry name" value="Aminopeptidase_N-like_N_sf"/>
</dbReference>
<dbReference type="GO" id="GO:0002250">
    <property type="term" value="P:adaptive immune response"/>
    <property type="evidence" value="ECO:0007669"/>
    <property type="project" value="UniProtKB-KW"/>
</dbReference>
<dbReference type="GO" id="GO:0008270">
    <property type="term" value="F:zinc ion binding"/>
    <property type="evidence" value="ECO:0007669"/>
    <property type="project" value="UniProtKB-UniRule"/>
</dbReference>
<evidence type="ECO:0000256" key="6">
    <source>
        <dbReference type="ARBA" id="ARBA00022723"/>
    </source>
</evidence>
<evidence type="ECO:0000256" key="16">
    <source>
        <dbReference type="ARBA" id="ARBA00023157"/>
    </source>
</evidence>
<name>W5MH10_LEPOC</name>
<protein>
    <recommendedName>
        <fullName evidence="23">Aminopeptidase</fullName>
        <ecNumber evidence="23">3.4.11.-</ecNumber>
    </recommendedName>
</protein>
<dbReference type="Pfam" id="PF17900">
    <property type="entry name" value="Peptidase_M1_N"/>
    <property type="match status" value="1"/>
</dbReference>
<sequence>RITFLLDHLSCNKAHLYTKRLLLYTVCVPTQWCLVGSSNETMATNGQLFPWNKMRLPRSIVPNHYDLLIHPNLTTLNFTGSVTIEVDVKHSTSYVILHSKDLGITKTTIIPEEDWGSGGLGQTVRILEYPPHEQIALLAPEPLNEQRKYRLYIEFQANLADGYDGLYKSTYQTKDGEKRILAATDFEPTAARMAFPCFDEPFFKATFSIKIRREKQHIALSNMPKVRTVELAGGLLEDHFDKSVRMSTYLVAYVVCDFMSVSATTSSGIKVSVYAVPEKWNQTHYALEASVKLLEFYEHYFNISYPLPKQDLIAIPDFQSGAMENWGLITYRETALLYDPQTSSALDKLWITKVIGHELAHQWFGNLVTMEWWNDIWLNEGFARYMERVSVNNTYPEIQIEDYFLNVCFGAMSRDSLNSSHPISNPAETPVQIMEMFNTVSYDKGACILNMLKDFLTEEVFHSGIIRYLHRYSYKNAKSDDFWNTMANTCAERDFSSGGFCYTSSEAERKAHRYACQHLDLKEMMNTWTLQMGIPLITVEKRGRQVRVHQERFLKGVLQEDPEYVALQSGYLWHVPLTYSTNSSSSVRRHLLKTKSDTIQLEGEVNWIKFNVDMNGYYIVHYGEEGWDSLIELLNQNHTAISNKDRTNLIHNAIQLVSTGRLSLDRALNLTRYLKKEVDSIPLMQGVLYLNVLHYMMERRNISDTAKSLKRYILEYFKEVIDKQMWNDEGSVSDKRLRTELLELACELGYPPCVQKATQLFKEWAKSNGTKNLPTDVLRPVYAVGSQNTEDWNFLLEIYKHSLSSTDKNKILYALTRSKDTEKLNKLIQLSIEGEVIKTQNLPAVISTISRNPAGQALTWAFVRQNWGKLLEKFHLGSSAIRGILVGTTSHFSSNQELEEVRTFFASLKEQGYELKVTEVILELIQKNIRWLERNLHVLNKWLKSQTIVLL</sequence>
<dbReference type="Gene3D" id="2.60.40.1730">
    <property type="entry name" value="tricorn interacting facor f3 domain"/>
    <property type="match status" value="1"/>
</dbReference>
<keyword evidence="6 21" id="KW-0479">Metal-binding</keyword>
<dbReference type="STRING" id="7918.ENSLOCP00000007669"/>
<evidence type="ECO:0000256" key="7">
    <source>
        <dbReference type="ARBA" id="ARBA00022801"/>
    </source>
</evidence>
<evidence type="ECO:0000313" key="28">
    <source>
        <dbReference type="Proteomes" id="UP000018468"/>
    </source>
</evidence>
<dbReference type="InterPro" id="IPR024571">
    <property type="entry name" value="ERAP1-like_C_dom"/>
</dbReference>
<evidence type="ECO:0000256" key="14">
    <source>
        <dbReference type="ARBA" id="ARBA00023130"/>
    </source>
</evidence>
<dbReference type="GO" id="GO:0005789">
    <property type="term" value="C:endoplasmic reticulum membrane"/>
    <property type="evidence" value="ECO:0007669"/>
    <property type="project" value="UniProtKB-SubCell"/>
</dbReference>
<dbReference type="PANTHER" id="PTHR11533:SF239">
    <property type="entry name" value="ENDOPLASMIC RETICULUM AMINOPEPTIDASE 2"/>
    <property type="match status" value="1"/>
</dbReference>
<keyword evidence="11" id="KW-0735">Signal-anchor</keyword>
<dbReference type="FunFam" id="1.10.390.10:FF:000007">
    <property type="entry name" value="Aminopeptidase"/>
    <property type="match status" value="1"/>
</dbReference>
<dbReference type="InterPro" id="IPR027268">
    <property type="entry name" value="Peptidase_M4/M1_CTD_sf"/>
</dbReference>
<keyword evidence="13 23" id="KW-0482">Metalloprotease</keyword>
<evidence type="ECO:0000259" key="26">
    <source>
        <dbReference type="Pfam" id="PF17900"/>
    </source>
</evidence>
<evidence type="ECO:0000256" key="15">
    <source>
        <dbReference type="ARBA" id="ARBA00023136"/>
    </source>
</evidence>
<evidence type="ECO:0000256" key="3">
    <source>
        <dbReference type="ARBA" id="ARBA00022438"/>
    </source>
</evidence>
<dbReference type="EC" id="3.4.11.-" evidence="23"/>
<evidence type="ECO:0000256" key="22">
    <source>
        <dbReference type="PIRSR" id="PIRSR634016-4"/>
    </source>
</evidence>
<comment type="similarity">
    <text evidence="2 23">Belongs to the peptidase M1 family.</text>
</comment>
<feature type="domain" description="ERAP1-like C-terminal" evidence="25">
    <location>
        <begin position="607"/>
        <end position="923"/>
    </location>
</feature>
<dbReference type="Bgee" id="ENSLOCG00000006336">
    <property type="expression patterns" value="Expressed in liver and 13 other cell types or tissues"/>
</dbReference>
<dbReference type="Gene3D" id="2.60.40.1910">
    <property type="match status" value="1"/>
</dbReference>
<keyword evidence="9 21" id="KW-0862">Zinc</keyword>
<dbReference type="InterPro" id="IPR001930">
    <property type="entry name" value="Peptidase_M1"/>
</dbReference>
<organism evidence="27 28">
    <name type="scientific">Lepisosteus oculatus</name>
    <name type="common">Spotted gar</name>
    <dbReference type="NCBI Taxonomy" id="7918"/>
    <lineage>
        <taxon>Eukaryota</taxon>
        <taxon>Metazoa</taxon>
        <taxon>Chordata</taxon>
        <taxon>Craniata</taxon>
        <taxon>Vertebrata</taxon>
        <taxon>Euteleostomi</taxon>
        <taxon>Actinopterygii</taxon>
        <taxon>Neopterygii</taxon>
        <taxon>Holostei</taxon>
        <taxon>Semionotiformes</taxon>
        <taxon>Lepisosteidae</taxon>
        <taxon>Lepisosteus</taxon>
    </lineage>
</organism>
<evidence type="ECO:0000256" key="11">
    <source>
        <dbReference type="ARBA" id="ARBA00022968"/>
    </source>
</evidence>
<feature type="site" description="Transition state stabilizer" evidence="22">
    <location>
        <position position="442"/>
    </location>
</feature>
<comment type="subcellular location">
    <subcellularLocation>
        <location evidence="1">Endoplasmic reticulum membrane</location>
        <topology evidence="1">Single-pass type II membrane protein</topology>
    </subcellularLocation>
</comment>
<dbReference type="Ensembl" id="ENSLOCT00000007678.1">
    <property type="protein sequence ID" value="ENSLOCP00000007669.1"/>
    <property type="gene ID" value="ENSLOCG00000006336.1"/>
</dbReference>
<dbReference type="SUPFAM" id="SSF55486">
    <property type="entry name" value="Metalloproteases ('zincins'), catalytic domain"/>
    <property type="match status" value="1"/>
</dbReference>
<dbReference type="PANTHER" id="PTHR11533">
    <property type="entry name" value="PROTEASE M1 ZINC METALLOPROTEASE"/>
    <property type="match status" value="1"/>
</dbReference>
<feature type="domain" description="Peptidase M1 membrane alanine aminopeptidase" evidence="24">
    <location>
        <begin position="285"/>
        <end position="491"/>
    </location>
</feature>
<feature type="active site" description="Proton acceptor" evidence="20">
    <location>
        <position position="358"/>
    </location>
</feature>
<dbReference type="Gene3D" id="1.25.50.20">
    <property type="match status" value="1"/>
</dbReference>
<keyword evidence="4 23" id="KW-0645">Protease</keyword>
<keyword evidence="7 23" id="KW-0378">Hydrolase</keyword>
<proteinExistence type="inferred from homology"/>
<dbReference type="OMA" id="WGTMEHP"/>
<feature type="domain" description="Aminopeptidase N-like N-terminal" evidence="26">
    <location>
        <begin position="61"/>
        <end position="250"/>
    </location>
</feature>
<keyword evidence="17" id="KW-0325">Glycoprotein</keyword>
<keyword evidence="15" id="KW-0472">Membrane</keyword>
<evidence type="ECO:0000259" key="25">
    <source>
        <dbReference type="Pfam" id="PF11838"/>
    </source>
</evidence>
<feature type="binding site" evidence="21">
    <location>
        <position position="380"/>
    </location>
    <ligand>
        <name>Zn(2+)</name>
        <dbReference type="ChEBI" id="CHEBI:29105"/>
        <note>catalytic</note>
    </ligand>
</feature>
<dbReference type="Pfam" id="PF11838">
    <property type="entry name" value="ERAP1_C"/>
    <property type="match status" value="1"/>
</dbReference>
<accession>W5MH10</accession>
<dbReference type="EMBL" id="AHAT01014651">
    <property type="status" value="NOT_ANNOTATED_CDS"/>
    <property type="molecule type" value="Genomic_DNA"/>
</dbReference>
<evidence type="ECO:0000256" key="19">
    <source>
        <dbReference type="ARBA" id="ARBA00063803"/>
    </source>
</evidence>
<dbReference type="FunFam" id="1.25.50.20:FF:000003">
    <property type="entry name" value="Leucyl-cystinyl aminopeptidase"/>
    <property type="match status" value="1"/>
</dbReference>
<feature type="binding site" evidence="21">
    <location>
        <position position="357"/>
    </location>
    <ligand>
        <name>Zn(2+)</name>
        <dbReference type="ChEBI" id="CHEBI:29105"/>
        <note>catalytic</note>
    </ligand>
</feature>
<evidence type="ECO:0000256" key="17">
    <source>
        <dbReference type="ARBA" id="ARBA00023180"/>
    </source>
</evidence>
<comment type="cofactor">
    <cofactor evidence="21 23">
        <name>Zn(2+)</name>
        <dbReference type="ChEBI" id="CHEBI:29105"/>
    </cofactor>
    <text evidence="21 23">Binds 1 zinc ion per subunit.</text>
</comment>
<keyword evidence="28" id="KW-1185">Reference proteome</keyword>
<dbReference type="Gene3D" id="1.10.390.10">
    <property type="entry name" value="Neutral Protease Domain 2"/>
    <property type="match status" value="1"/>
</dbReference>
<feature type="binding site" evidence="21">
    <location>
        <position position="361"/>
    </location>
    <ligand>
        <name>Zn(2+)</name>
        <dbReference type="ChEBI" id="CHEBI:29105"/>
        <note>catalytic</note>
    </ligand>
</feature>
<evidence type="ECO:0000256" key="4">
    <source>
        <dbReference type="ARBA" id="ARBA00022670"/>
    </source>
</evidence>
<dbReference type="GO" id="GO:0006508">
    <property type="term" value="P:proteolysis"/>
    <property type="evidence" value="ECO:0000318"/>
    <property type="project" value="GO_Central"/>
</dbReference>
<reference evidence="27" key="2">
    <citation type="submission" date="2025-08" db="UniProtKB">
        <authorList>
            <consortium name="Ensembl"/>
        </authorList>
    </citation>
    <scope>IDENTIFICATION</scope>
</reference>
<dbReference type="Pfam" id="PF01433">
    <property type="entry name" value="Peptidase_M1"/>
    <property type="match status" value="1"/>
</dbReference>
<dbReference type="CDD" id="cd09601">
    <property type="entry name" value="M1_APN-Q_like"/>
    <property type="match status" value="1"/>
</dbReference>
<evidence type="ECO:0000256" key="1">
    <source>
        <dbReference type="ARBA" id="ARBA00004648"/>
    </source>
</evidence>
<reference evidence="27" key="3">
    <citation type="submission" date="2025-09" db="UniProtKB">
        <authorList>
            <consortium name="Ensembl"/>
        </authorList>
    </citation>
    <scope>IDENTIFICATION</scope>
</reference>
<keyword evidence="14" id="KW-1064">Adaptive immunity</keyword>
<dbReference type="InterPro" id="IPR045357">
    <property type="entry name" value="Aminopeptidase_N-like_N"/>
</dbReference>
<dbReference type="eggNOG" id="KOG1046">
    <property type="taxonomic scope" value="Eukaryota"/>
</dbReference>
<keyword evidence="16" id="KW-1015">Disulfide bond</keyword>
<keyword evidence="8" id="KW-0256">Endoplasmic reticulum</keyword>
<evidence type="ECO:0000256" key="21">
    <source>
        <dbReference type="PIRSR" id="PIRSR634016-3"/>
    </source>
</evidence>
<evidence type="ECO:0000256" key="10">
    <source>
        <dbReference type="ARBA" id="ARBA00022859"/>
    </source>
</evidence>
<dbReference type="FunFam" id="2.60.40.1910:FF:000001">
    <property type="entry name" value="Leucyl-cystinyl aminopeptidase"/>
    <property type="match status" value="1"/>
</dbReference>
<keyword evidence="10" id="KW-0391">Immunity</keyword>
<evidence type="ECO:0000256" key="20">
    <source>
        <dbReference type="PIRSR" id="PIRSR634016-1"/>
    </source>
</evidence>
<dbReference type="Proteomes" id="UP000018468">
    <property type="component" value="Linkage group LG2"/>
</dbReference>
<evidence type="ECO:0000256" key="12">
    <source>
        <dbReference type="ARBA" id="ARBA00022989"/>
    </source>
</evidence>
<dbReference type="InterPro" id="IPR014782">
    <property type="entry name" value="Peptidase_M1_dom"/>
</dbReference>
<evidence type="ECO:0000256" key="18">
    <source>
        <dbReference type="ARBA" id="ARBA00057301"/>
    </source>
</evidence>
<evidence type="ECO:0000256" key="2">
    <source>
        <dbReference type="ARBA" id="ARBA00010136"/>
    </source>
</evidence>
<keyword evidence="12" id="KW-1133">Transmembrane helix</keyword>
<evidence type="ECO:0000256" key="13">
    <source>
        <dbReference type="ARBA" id="ARBA00023049"/>
    </source>
</evidence>
<evidence type="ECO:0000256" key="9">
    <source>
        <dbReference type="ARBA" id="ARBA00022833"/>
    </source>
</evidence>
<evidence type="ECO:0000256" key="5">
    <source>
        <dbReference type="ARBA" id="ARBA00022692"/>
    </source>
</evidence>
<dbReference type="GeneTree" id="ENSGT00940000162653"/>
<comment type="subunit">
    <text evidence="19">Heterodimer with ERAP1.</text>
</comment>
<dbReference type="InterPro" id="IPR034016">
    <property type="entry name" value="M1_APN-typ"/>
</dbReference>